<evidence type="ECO:0000313" key="10">
    <source>
        <dbReference type="EMBL" id="KZT51976.1"/>
    </source>
</evidence>
<protein>
    <recommendedName>
        <fullName evidence="2">RNA helicase</fullName>
        <ecNumber evidence="2">3.6.4.13</ecNumber>
    </recommendedName>
</protein>
<evidence type="ECO:0000259" key="8">
    <source>
        <dbReference type="PROSITE" id="PS51192"/>
    </source>
</evidence>
<dbReference type="Gene3D" id="3.40.50.300">
    <property type="entry name" value="P-loop containing nucleotide triphosphate hydrolases"/>
    <property type="match status" value="2"/>
</dbReference>
<dbReference type="Pfam" id="PF00271">
    <property type="entry name" value="Helicase_C"/>
    <property type="match status" value="1"/>
</dbReference>
<dbReference type="OrthoDB" id="10253254at2759"/>
<evidence type="ECO:0000259" key="9">
    <source>
        <dbReference type="PROSITE" id="PS51194"/>
    </source>
</evidence>
<dbReference type="CDD" id="cd18791">
    <property type="entry name" value="SF2_C_RHA"/>
    <property type="match status" value="1"/>
</dbReference>
<dbReference type="GO" id="GO:0071013">
    <property type="term" value="C:catalytic step 2 spliceosome"/>
    <property type="evidence" value="ECO:0007669"/>
    <property type="project" value="TreeGrafter"/>
</dbReference>
<dbReference type="PANTHER" id="PTHR18934:SF136">
    <property type="entry name" value="ATP-DEPENDENT RNA HELICASE DHX35-RELATED"/>
    <property type="match status" value="1"/>
</dbReference>
<dbReference type="EMBL" id="KV424083">
    <property type="protein sequence ID" value="KZT51976.1"/>
    <property type="molecule type" value="Genomic_DNA"/>
</dbReference>
<feature type="domain" description="Helicase C-terminal" evidence="9">
    <location>
        <begin position="172"/>
        <end position="362"/>
    </location>
</feature>
<dbReference type="FunFam" id="3.40.50.300:FF:000578">
    <property type="entry name" value="probable ATP-dependent RNA helicase DHX35"/>
    <property type="match status" value="1"/>
</dbReference>
<dbReference type="Proteomes" id="UP000076842">
    <property type="component" value="Unassembled WGS sequence"/>
</dbReference>
<dbReference type="InterPro" id="IPR027417">
    <property type="entry name" value="P-loop_NTPase"/>
</dbReference>
<keyword evidence="5" id="KW-0347">Helicase</keyword>
<keyword evidence="6" id="KW-0067">ATP-binding</keyword>
<evidence type="ECO:0000256" key="3">
    <source>
        <dbReference type="ARBA" id="ARBA00022741"/>
    </source>
</evidence>
<dbReference type="GO" id="GO:0016787">
    <property type="term" value="F:hydrolase activity"/>
    <property type="evidence" value="ECO:0007669"/>
    <property type="project" value="UniProtKB-KW"/>
</dbReference>
<dbReference type="SUPFAM" id="SSF52540">
    <property type="entry name" value="P-loop containing nucleoside triphosphate hydrolases"/>
    <property type="match status" value="1"/>
</dbReference>
<dbReference type="GO" id="GO:0003723">
    <property type="term" value="F:RNA binding"/>
    <property type="evidence" value="ECO:0007669"/>
    <property type="project" value="TreeGrafter"/>
</dbReference>
<dbReference type="SMART" id="SM00847">
    <property type="entry name" value="HA2"/>
    <property type="match status" value="1"/>
</dbReference>
<evidence type="ECO:0000256" key="2">
    <source>
        <dbReference type="ARBA" id="ARBA00012552"/>
    </source>
</evidence>
<dbReference type="Pfam" id="PF21010">
    <property type="entry name" value="HA2_C"/>
    <property type="match status" value="1"/>
</dbReference>
<dbReference type="PANTHER" id="PTHR18934">
    <property type="entry name" value="ATP-DEPENDENT RNA HELICASE"/>
    <property type="match status" value="1"/>
</dbReference>
<feature type="non-terminal residue" evidence="10">
    <location>
        <position position="1"/>
    </location>
</feature>
<evidence type="ECO:0000256" key="5">
    <source>
        <dbReference type="ARBA" id="ARBA00022806"/>
    </source>
</evidence>
<dbReference type="Gene3D" id="1.20.120.1080">
    <property type="match status" value="1"/>
</dbReference>
<organism evidence="10 11">
    <name type="scientific">Calocera cornea HHB12733</name>
    <dbReference type="NCBI Taxonomy" id="1353952"/>
    <lineage>
        <taxon>Eukaryota</taxon>
        <taxon>Fungi</taxon>
        <taxon>Dikarya</taxon>
        <taxon>Basidiomycota</taxon>
        <taxon>Agaricomycotina</taxon>
        <taxon>Dacrymycetes</taxon>
        <taxon>Dacrymycetales</taxon>
        <taxon>Dacrymycetaceae</taxon>
        <taxon>Calocera</taxon>
    </lineage>
</organism>
<feature type="domain" description="Helicase ATP-binding" evidence="8">
    <location>
        <begin position="1"/>
        <end position="144"/>
    </location>
</feature>
<dbReference type="STRING" id="1353952.A0A165D360"/>
<comment type="similarity">
    <text evidence="1">Belongs to the DEAD box helicase family. DEAH subfamily.</text>
</comment>
<dbReference type="InterPro" id="IPR014001">
    <property type="entry name" value="Helicase_ATP-bd"/>
</dbReference>
<dbReference type="Pfam" id="PF07717">
    <property type="entry name" value="OB_NTP_bind"/>
    <property type="match status" value="1"/>
</dbReference>
<evidence type="ECO:0000256" key="4">
    <source>
        <dbReference type="ARBA" id="ARBA00022801"/>
    </source>
</evidence>
<dbReference type="InterPro" id="IPR001650">
    <property type="entry name" value="Helicase_C-like"/>
</dbReference>
<evidence type="ECO:0000256" key="6">
    <source>
        <dbReference type="ARBA" id="ARBA00022840"/>
    </source>
</evidence>
<evidence type="ECO:0000256" key="7">
    <source>
        <dbReference type="ARBA" id="ARBA00047984"/>
    </source>
</evidence>
<dbReference type="PROSITE" id="PS51192">
    <property type="entry name" value="HELICASE_ATP_BIND_1"/>
    <property type="match status" value="1"/>
</dbReference>
<keyword evidence="3" id="KW-0547">Nucleotide-binding</keyword>
<dbReference type="SMART" id="SM00490">
    <property type="entry name" value="HELICc"/>
    <property type="match status" value="1"/>
</dbReference>
<dbReference type="PROSITE" id="PS00690">
    <property type="entry name" value="DEAH_ATP_HELICASE"/>
    <property type="match status" value="1"/>
</dbReference>
<dbReference type="AlphaFoldDB" id="A0A165D360"/>
<dbReference type="InParanoid" id="A0A165D360"/>
<gene>
    <name evidence="10" type="ORF">CALCODRAFT_442266</name>
</gene>
<dbReference type="InterPro" id="IPR002464">
    <property type="entry name" value="DNA/RNA_helicase_DEAH_CS"/>
</dbReference>
<proteinExistence type="inferred from homology"/>
<dbReference type="GO" id="GO:0003724">
    <property type="term" value="F:RNA helicase activity"/>
    <property type="evidence" value="ECO:0007669"/>
    <property type="project" value="UniProtKB-EC"/>
</dbReference>
<name>A0A165D360_9BASI</name>
<dbReference type="GO" id="GO:0005524">
    <property type="term" value="F:ATP binding"/>
    <property type="evidence" value="ECO:0007669"/>
    <property type="project" value="UniProtKB-KW"/>
</dbReference>
<keyword evidence="11" id="KW-1185">Reference proteome</keyword>
<reference evidence="10 11" key="1">
    <citation type="journal article" date="2016" name="Mol. Biol. Evol.">
        <title>Comparative Genomics of Early-Diverging Mushroom-Forming Fungi Provides Insights into the Origins of Lignocellulose Decay Capabilities.</title>
        <authorList>
            <person name="Nagy L.G."/>
            <person name="Riley R."/>
            <person name="Tritt A."/>
            <person name="Adam C."/>
            <person name="Daum C."/>
            <person name="Floudas D."/>
            <person name="Sun H."/>
            <person name="Yadav J.S."/>
            <person name="Pangilinan J."/>
            <person name="Larsson K.H."/>
            <person name="Matsuura K."/>
            <person name="Barry K."/>
            <person name="Labutti K."/>
            <person name="Kuo R."/>
            <person name="Ohm R.A."/>
            <person name="Bhattacharya S.S."/>
            <person name="Shirouzu T."/>
            <person name="Yoshinaga Y."/>
            <person name="Martin F.M."/>
            <person name="Grigoriev I.V."/>
            <person name="Hibbett D.S."/>
        </authorList>
    </citation>
    <scope>NUCLEOTIDE SEQUENCE [LARGE SCALE GENOMIC DNA]</scope>
    <source>
        <strain evidence="10 11">HHB12733</strain>
    </source>
</reference>
<sequence>QLPQYLLEAGWAREGRVIACTQPRRISATSVAQRVAEEVGSVLGDEVGYTIRFEDLSDPDRTRIKYLTDGMLFRECMRDPLLSKYSVIMIDEAHERSAYTDLLLGVLKKIRRKRPSLRLVISSATLDASYFYDYFTSTPGTTPSTASNPDEATVVAYLQEPVSDYVREAAEVVKRLHVREGPGDVLVFLTGREEIDRCLDMLAEWIPTCALPFAHSQMSLVLTSRRMPKTALALHPLPLHAGLPAEDQQRIFDPSLPTSRKVILSTNIAEASITIDGIRFVIDTGLVKLRSWDALTGISRLVATPVSQASATQRAGRAGRTSRGVCYRLYTEEAFKGLERTTPPELIRTDLSLQVLQLKSLGIDNLNKFEWVTPPPAENLVRALEWLVACGALDSEGRMTQEGERMGEMALDLKMAKCLLASGEFKCGEEMLTIAAVTSVQDIFIIPEGQAGALAELERRKFTAQEGDHLTLLNGTGFNHPSYNAFVRQGRSSSSFCRAHAMNFRALSRAMSIRAQLKKYFLRWRIPLVSCEGDQQRLRKCLTSGYWRNAARIMPDGTWRGVRQETVLHCHPSSVLFTRRPATGWVVFHEVEETRTTNIRVLTEIDPDWYVLPPPPS</sequence>
<dbReference type="InterPro" id="IPR007502">
    <property type="entry name" value="Helicase-assoc_dom"/>
</dbReference>
<accession>A0A165D360</accession>
<dbReference type="PROSITE" id="PS51194">
    <property type="entry name" value="HELICASE_CTER"/>
    <property type="match status" value="1"/>
</dbReference>
<evidence type="ECO:0000313" key="11">
    <source>
        <dbReference type="Proteomes" id="UP000076842"/>
    </source>
</evidence>
<evidence type="ECO:0000256" key="1">
    <source>
        <dbReference type="ARBA" id="ARBA00008792"/>
    </source>
</evidence>
<comment type="catalytic activity">
    <reaction evidence="7">
        <text>ATP + H2O = ADP + phosphate + H(+)</text>
        <dbReference type="Rhea" id="RHEA:13065"/>
        <dbReference type="ChEBI" id="CHEBI:15377"/>
        <dbReference type="ChEBI" id="CHEBI:15378"/>
        <dbReference type="ChEBI" id="CHEBI:30616"/>
        <dbReference type="ChEBI" id="CHEBI:43474"/>
        <dbReference type="ChEBI" id="CHEBI:456216"/>
        <dbReference type="EC" id="3.6.4.13"/>
    </reaction>
</comment>
<keyword evidence="4 10" id="KW-0378">Hydrolase</keyword>
<dbReference type="InterPro" id="IPR011709">
    <property type="entry name" value="DEAD-box_helicase_OB_fold"/>
</dbReference>
<dbReference type="EC" id="3.6.4.13" evidence="2"/>